<accession>B8IE94</accession>
<name>B8IE94_METNO</name>
<evidence type="ECO:0000313" key="7">
    <source>
        <dbReference type="EMBL" id="ACL57640.1"/>
    </source>
</evidence>
<dbReference type="GO" id="GO:0016887">
    <property type="term" value="F:ATP hydrolysis activity"/>
    <property type="evidence" value="ECO:0007669"/>
    <property type="project" value="InterPro"/>
</dbReference>
<keyword evidence="3" id="KW-0547">Nucleotide-binding</keyword>
<evidence type="ECO:0000313" key="8">
    <source>
        <dbReference type="Proteomes" id="UP000008207"/>
    </source>
</evidence>
<dbReference type="InterPro" id="IPR050166">
    <property type="entry name" value="ABC_transporter_ATP-bind"/>
</dbReference>
<dbReference type="RefSeq" id="WP_015929319.1">
    <property type="nucleotide sequence ID" value="NC_011894.1"/>
</dbReference>
<feature type="domain" description="ABC transporter" evidence="6">
    <location>
        <begin position="42"/>
        <end position="275"/>
    </location>
</feature>
<organism evidence="7 8">
    <name type="scientific">Methylobacterium nodulans (strain LMG 21967 / CNCM I-2342 / ORS 2060)</name>
    <dbReference type="NCBI Taxonomy" id="460265"/>
    <lineage>
        <taxon>Bacteria</taxon>
        <taxon>Pseudomonadati</taxon>
        <taxon>Pseudomonadota</taxon>
        <taxon>Alphaproteobacteria</taxon>
        <taxon>Hyphomicrobiales</taxon>
        <taxon>Methylobacteriaceae</taxon>
        <taxon>Methylobacterium</taxon>
    </lineage>
</organism>
<dbReference type="SUPFAM" id="SSF52540">
    <property type="entry name" value="P-loop containing nucleoside triphosphate hydrolases"/>
    <property type="match status" value="1"/>
</dbReference>
<evidence type="ECO:0000256" key="1">
    <source>
        <dbReference type="ARBA" id="ARBA00005417"/>
    </source>
</evidence>
<dbReference type="Proteomes" id="UP000008207">
    <property type="component" value="Chromosome"/>
</dbReference>
<dbReference type="OrthoDB" id="9797536at2"/>
<reference evidence="7 8" key="1">
    <citation type="submission" date="2009-01" db="EMBL/GenBank/DDBJ databases">
        <title>Complete sequence of chromosome of Methylobacterium nodulans ORS 2060.</title>
        <authorList>
            <consortium name="US DOE Joint Genome Institute"/>
            <person name="Lucas S."/>
            <person name="Copeland A."/>
            <person name="Lapidus A."/>
            <person name="Glavina del Rio T."/>
            <person name="Dalin E."/>
            <person name="Tice H."/>
            <person name="Bruce D."/>
            <person name="Goodwin L."/>
            <person name="Pitluck S."/>
            <person name="Sims D."/>
            <person name="Brettin T."/>
            <person name="Detter J.C."/>
            <person name="Han C."/>
            <person name="Larimer F."/>
            <person name="Land M."/>
            <person name="Hauser L."/>
            <person name="Kyrpides N."/>
            <person name="Ivanova N."/>
            <person name="Marx C.J."/>
            <person name="Richardson P."/>
        </authorList>
    </citation>
    <scope>NUCLEOTIDE SEQUENCE [LARGE SCALE GENOMIC DNA]</scope>
    <source>
        <strain evidence="8">LMG 21967 / CNCM I-2342 / ORS 2060</strain>
    </source>
</reference>
<dbReference type="InterPro" id="IPR017871">
    <property type="entry name" value="ABC_transporter-like_CS"/>
</dbReference>
<dbReference type="GO" id="GO:0005524">
    <property type="term" value="F:ATP binding"/>
    <property type="evidence" value="ECO:0007669"/>
    <property type="project" value="UniProtKB-KW"/>
</dbReference>
<dbReference type="PROSITE" id="PS00211">
    <property type="entry name" value="ABC_TRANSPORTER_1"/>
    <property type="match status" value="1"/>
</dbReference>
<dbReference type="KEGG" id="mno:Mnod_2678"/>
<dbReference type="InterPro" id="IPR003593">
    <property type="entry name" value="AAA+_ATPase"/>
</dbReference>
<feature type="region of interest" description="Disordered" evidence="5">
    <location>
        <begin position="1"/>
        <end position="23"/>
    </location>
</feature>
<dbReference type="EMBL" id="CP001349">
    <property type="protein sequence ID" value="ACL57640.1"/>
    <property type="molecule type" value="Genomic_DNA"/>
</dbReference>
<evidence type="ECO:0000259" key="6">
    <source>
        <dbReference type="PROSITE" id="PS50893"/>
    </source>
</evidence>
<evidence type="ECO:0000256" key="4">
    <source>
        <dbReference type="ARBA" id="ARBA00022840"/>
    </source>
</evidence>
<dbReference type="PANTHER" id="PTHR42788:SF10">
    <property type="entry name" value="ABC TRANSPORTER ATP-BINDING PROTEIN"/>
    <property type="match status" value="1"/>
</dbReference>
<dbReference type="PROSITE" id="PS50893">
    <property type="entry name" value="ABC_TRANSPORTER_2"/>
    <property type="match status" value="1"/>
</dbReference>
<keyword evidence="4" id="KW-0067">ATP-binding</keyword>
<evidence type="ECO:0000256" key="3">
    <source>
        <dbReference type="ARBA" id="ARBA00022741"/>
    </source>
</evidence>
<dbReference type="InterPro" id="IPR003439">
    <property type="entry name" value="ABC_transporter-like_ATP-bd"/>
</dbReference>
<dbReference type="CDD" id="cd03293">
    <property type="entry name" value="ABC_NrtD_SsuB_transporters"/>
    <property type="match status" value="1"/>
</dbReference>
<dbReference type="eggNOG" id="COG1116">
    <property type="taxonomic scope" value="Bacteria"/>
</dbReference>
<keyword evidence="2" id="KW-0813">Transport</keyword>
<dbReference type="InterPro" id="IPR027417">
    <property type="entry name" value="P-loop_NTPase"/>
</dbReference>
<proteinExistence type="inferred from homology"/>
<dbReference type="Gene3D" id="3.40.50.300">
    <property type="entry name" value="P-loop containing nucleotide triphosphate hydrolases"/>
    <property type="match status" value="1"/>
</dbReference>
<evidence type="ECO:0000256" key="5">
    <source>
        <dbReference type="SAM" id="MobiDB-lite"/>
    </source>
</evidence>
<evidence type="ECO:0000256" key="2">
    <source>
        <dbReference type="ARBA" id="ARBA00022448"/>
    </source>
</evidence>
<dbReference type="AlphaFoldDB" id="B8IE94"/>
<comment type="similarity">
    <text evidence="1">Belongs to the ABC transporter superfamily.</text>
</comment>
<dbReference type="STRING" id="460265.Mnod_2678"/>
<dbReference type="Pfam" id="PF00005">
    <property type="entry name" value="ABC_tran"/>
    <property type="match status" value="1"/>
</dbReference>
<dbReference type="SMART" id="SM00382">
    <property type="entry name" value="AAA"/>
    <property type="match status" value="1"/>
</dbReference>
<gene>
    <name evidence="7" type="ordered locus">Mnod_2678</name>
</gene>
<sequence length="298" mass="32810">MTLVAKRDAPAATQQRGLPVPGFRYGEEARAPQAASMPTPLLRIAGVSLEYRTPERVIRATHRVDIDVYEADRFVLLGPSGCGKSTLLKAVAGFIPPIEGEIILDGRPVRGPGPDRIVVFQEFDQLPPWKTVVQNVAFPLRASGTLGRREAEARARHTIDKVGLSRFADSYPHQLSGGMKQRVAIARALAMQPKVLLMDEPFAALDALTRRKMQEELLALWDEIRFTLLFVTHSIEEALAVGNRVALLSAHPGRVRGEFNSHEFDLTSVGSSAFQAAVQRLHRRLFDADPETAARPAL</sequence>
<dbReference type="PANTHER" id="PTHR42788">
    <property type="entry name" value="TAURINE IMPORT ATP-BINDING PROTEIN-RELATED"/>
    <property type="match status" value="1"/>
</dbReference>
<protein>
    <submittedName>
        <fullName evidence="7">ABC transporter related</fullName>
    </submittedName>
</protein>
<dbReference type="HOGENOM" id="CLU_000604_1_22_5"/>
<keyword evidence="8" id="KW-1185">Reference proteome</keyword>